<gene>
    <name evidence="2" type="ORF">ARMGADRAFT_1031872</name>
</gene>
<dbReference type="AlphaFoldDB" id="A0A2H3DAQ3"/>
<reference evidence="3" key="1">
    <citation type="journal article" date="2017" name="Nat. Ecol. Evol.">
        <title>Genome expansion and lineage-specific genetic innovations in the forest pathogenic fungi Armillaria.</title>
        <authorList>
            <person name="Sipos G."/>
            <person name="Prasanna A.N."/>
            <person name="Walter M.C."/>
            <person name="O'Connor E."/>
            <person name="Balint B."/>
            <person name="Krizsan K."/>
            <person name="Kiss B."/>
            <person name="Hess J."/>
            <person name="Varga T."/>
            <person name="Slot J."/>
            <person name="Riley R."/>
            <person name="Boka B."/>
            <person name="Rigling D."/>
            <person name="Barry K."/>
            <person name="Lee J."/>
            <person name="Mihaltcheva S."/>
            <person name="LaButti K."/>
            <person name="Lipzen A."/>
            <person name="Waldron R."/>
            <person name="Moloney N.M."/>
            <person name="Sperisen C."/>
            <person name="Kredics L."/>
            <person name="Vagvoelgyi C."/>
            <person name="Patrignani A."/>
            <person name="Fitzpatrick D."/>
            <person name="Nagy I."/>
            <person name="Doyle S."/>
            <person name="Anderson J.B."/>
            <person name="Grigoriev I.V."/>
            <person name="Gueldener U."/>
            <person name="Muensterkoetter M."/>
            <person name="Nagy L.G."/>
        </authorList>
    </citation>
    <scope>NUCLEOTIDE SEQUENCE [LARGE SCALE GENOMIC DNA]</scope>
    <source>
        <strain evidence="3">Ar21-2</strain>
    </source>
</reference>
<protein>
    <recommendedName>
        <fullName evidence="1">CxC2-like cysteine cluster KDZ transposase-associated domain-containing protein</fullName>
    </recommendedName>
</protein>
<evidence type="ECO:0000313" key="2">
    <source>
        <dbReference type="EMBL" id="PBK91180.1"/>
    </source>
</evidence>
<proteinExistence type="predicted"/>
<organism evidence="2 3">
    <name type="scientific">Armillaria gallica</name>
    <name type="common">Bulbous honey fungus</name>
    <name type="synonym">Armillaria bulbosa</name>
    <dbReference type="NCBI Taxonomy" id="47427"/>
    <lineage>
        <taxon>Eukaryota</taxon>
        <taxon>Fungi</taxon>
        <taxon>Dikarya</taxon>
        <taxon>Basidiomycota</taxon>
        <taxon>Agaricomycotina</taxon>
        <taxon>Agaricomycetes</taxon>
        <taxon>Agaricomycetidae</taxon>
        <taxon>Agaricales</taxon>
        <taxon>Marasmiineae</taxon>
        <taxon>Physalacriaceae</taxon>
        <taxon>Armillaria</taxon>
    </lineage>
</organism>
<dbReference type="InParanoid" id="A0A2H3DAQ3"/>
<name>A0A2H3DAQ3_ARMGA</name>
<feature type="domain" description="CxC2-like cysteine cluster KDZ transposase-associated" evidence="1">
    <location>
        <begin position="425"/>
        <end position="527"/>
    </location>
</feature>
<dbReference type="EMBL" id="KZ293662">
    <property type="protein sequence ID" value="PBK91180.1"/>
    <property type="molecule type" value="Genomic_DNA"/>
</dbReference>
<dbReference type="OrthoDB" id="3257768at2759"/>
<dbReference type="InterPro" id="IPR041457">
    <property type="entry name" value="CxC2_KDZ-assoc"/>
</dbReference>
<evidence type="ECO:0000259" key="1">
    <source>
        <dbReference type="Pfam" id="PF18803"/>
    </source>
</evidence>
<keyword evidence="3" id="KW-1185">Reference proteome</keyword>
<dbReference type="Proteomes" id="UP000217790">
    <property type="component" value="Unassembled WGS sequence"/>
</dbReference>
<dbReference type="STRING" id="47427.A0A2H3DAQ3"/>
<evidence type="ECO:0000313" key="3">
    <source>
        <dbReference type="Proteomes" id="UP000217790"/>
    </source>
</evidence>
<sequence>MEFVLTLGQLQTLMSHLTEYRSLAEDLQGLWVTEFTLLFLAWHPEHVGIQAPPPLILENWVGSPELVLEHLELGSDGRYTLEVITAEDTVGQLESTFSQLAVGVVTLIALEEALSNVAEEAEQSVTVSTSDEGGLHRWSYNTWVLLLDSPTWGSVEDPWRVLPASLRAGSLGWVDIIDDKTNDVRWAHPALLIELPQLVHTGGIWLIKLQMIPITLTYSPTQHEHIHRNARDYIVALVYIAADFHVYQAQCKDLAQMLRWAFWSGPFVLLPPPPPSAPMPAISWQKLSQDLRRCLYLQEWDCYHHENPAYTQPGPQKKVIMVPSPAMLDFFERLCKILVLHPCSPLAGSSQYYGKALMSTMVGTVQGKRHRWVNEISRQCQYRYLLNAIELVDQNDDDWEDEPLPAMLDGPTSIDQQAKKLSAKHYANSICIDSHPGYHEEYLTQLLWGEVLDINRIHKVAIDYCACEERLPDHVQLLQFGWFPVTMRYPQTCMTFHLLEHFQTTLLASKISVYEYYQALLCLTDVTAVSLPKWCHLKLLERFGQEHTVDGVASIPEGALALCCPVCPQPDENMPEGWQDAAKEDQYLHQPIIAVDANFCLKNLHKSTQECDPKLHTGQAYFVEHEKCTLPVMSLFSSDGVADQ</sequence>
<accession>A0A2H3DAQ3</accession>
<dbReference type="Pfam" id="PF18803">
    <property type="entry name" value="CxC2"/>
    <property type="match status" value="1"/>
</dbReference>